<accession>A0A9N9RK37</accession>
<feature type="compositionally biased region" description="Basic and acidic residues" evidence="1">
    <location>
        <begin position="600"/>
        <end position="630"/>
    </location>
</feature>
<feature type="compositionally biased region" description="Low complexity" evidence="1">
    <location>
        <begin position="1593"/>
        <end position="1603"/>
    </location>
</feature>
<dbReference type="SUPFAM" id="SSF81606">
    <property type="entry name" value="PP2C-like"/>
    <property type="match status" value="1"/>
</dbReference>
<protein>
    <recommendedName>
        <fullName evidence="2">PPM-type phosphatase domain-containing protein</fullName>
    </recommendedName>
</protein>
<keyword evidence="4" id="KW-1185">Reference proteome</keyword>
<name>A0A9N9RK37_9DIPT</name>
<dbReference type="GO" id="GO:0004722">
    <property type="term" value="F:protein serine/threonine phosphatase activity"/>
    <property type="evidence" value="ECO:0007669"/>
    <property type="project" value="InterPro"/>
</dbReference>
<dbReference type="CDD" id="cd00143">
    <property type="entry name" value="PP2Cc"/>
    <property type="match status" value="1"/>
</dbReference>
<reference evidence="3" key="2">
    <citation type="submission" date="2022-10" db="EMBL/GenBank/DDBJ databases">
        <authorList>
            <consortium name="ENA_rothamsted_submissions"/>
            <consortium name="culmorum"/>
            <person name="King R."/>
        </authorList>
    </citation>
    <scope>NUCLEOTIDE SEQUENCE</scope>
</reference>
<feature type="region of interest" description="Disordered" evidence="1">
    <location>
        <begin position="504"/>
        <end position="569"/>
    </location>
</feature>
<dbReference type="InterPro" id="IPR015655">
    <property type="entry name" value="PP2C"/>
</dbReference>
<evidence type="ECO:0000313" key="4">
    <source>
        <dbReference type="Proteomes" id="UP001153620"/>
    </source>
</evidence>
<feature type="domain" description="PPM-type phosphatase" evidence="2">
    <location>
        <begin position="142"/>
        <end position="402"/>
    </location>
</feature>
<dbReference type="InterPro" id="IPR036457">
    <property type="entry name" value="PPM-type-like_dom_sf"/>
</dbReference>
<gene>
    <name evidence="3" type="ORF">CHIRRI_LOCUS885</name>
</gene>
<evidence type="ECO:0000313" key="3">
    <source>
        <dbReference type="EMBL" id="CAG9797899.1"/>
    </source>
</evidence>
<dbReference type="InterPro" id="IPR009818">
    <property type="entry name" value="PAM2_motif"/>
</dbReference>
<feature type="region of interest" description="Disordered" evidence="1">
    <location>
        <begin position="1680"/>
        <end position="1724"/>
    </location>
</feature>
<feature type="compositionally biased region" description="Low complexity" evidence="1">
    <location>
        <begin position="513"/>
        <end position="534"/>
    </location>
</feature>
<feature type="compositionally biased region" description="Low complexity" evidence="1">
    <location>
        <begin position="1534"/>
        <end position="1570"/>
    </location>
</feature>
<feature type="region of interest" description="Disordered" evidence="1">
    <location>
        <begin position="1372"/>
        <end position="1663"/>
    </location>
</feature>
<feature type="compositionally biased region" description="Low complexity" evidence="1">
    <location>
        <begin position="1480"/>
        <end position="1504"/>
    </location>
</feature>
<feature type="compositionally biased region" description="Low complexity" evidence="1">
    <location>
        <begin position="1410"/>
        <end position="1424"/>
    </location>
</feature>
<feature type="compositionally biased region" description="Low complexity" evidence="1">
    <location>
        <begin position="1632"/>
        <end position="1663"/>
    </location>
</feature>
<feature type="compositionally biased region" description="Basic and acidic residues" evidence="1">
    <location>
        <begin position="1399"/>
        <end position="1409"/>
    </location>
</feature>
<feature type="region of interest" description="Disordered" evidence="1">
    <location>
        <begin position="908"/>
        <end position="945"/>
    </location>
</feature>
<feature type="compositionally biased region" description="Low complexity" evidence="1">
    <location>
        <begin position="1454"/>
        <end position="1466"/>
    </location>
</feature>
<dbReference type="InterPro" id="IPR001932">
    <property type="entry name" value="PPM-type_phosphatase-like_dom"/>
</dbReference>
<feature type="compositionally biased region" description="Basic and acidic residues" evidence="1">
    <location>
        <begin position="1380"/>
        <end position="1392"/>
    </location>
</feature>
<feature type="compositionally biased region" description="Basic and acidic residues" evidence="1">
    <location>
        <begin position="1506"/>
        <end position="1520"/>
    </location>
</feature>
<dbReference type="Pfam" id="PF07145">
    <property type="entry name" value="PAM2"/>
    <property type="match status" value="1"/>
</dbReference>
<dbReference type="Proteomes" id="UP001153620">
    <property type="component" value="Chromosome 1"/>
</dbReference>
<organism evidence="3 4">
    <name type="scientific">Chironomus riparius</name>
    <dbReference type="NCBI Taxonomy" id="315576"/>
    <lineage>
        <taxon>Eukaryota</taxon>
        <taxon>Metazoa</taxon>
        <taxon>Ecdysozoa</taxon>
        <taxon>Arthropoda</taxon>
        <taxon>Hexapoda</taxon>
        <taxon>Insecta</taxon>
        <taxon>Pterygota</taxon>
        <taxon>Neoptera</taxon>
        <taxon>Endopterygota</taxon>
        <taxon>Diptera</taxon>
        <taxon>Nematocera</taxon>
        <taxon>Chironomoidea</taxon>
        <taxon>Chironomidae</taxon>
        <taxon>Chironominae</taxon>
        <taxon>Chironomus</taxon>
    </lineage>
</organism>
<dbReference type="Pfam" id="PF00481">
    <property type="entry name" value="PP2C"/>
    <property type="match status" value="1"/>
</dbReference>
<feature type="compositionally biased region" description="Basic and acidic residues" evidence="1">
    <location>
        <begin position="1467"/>
        <end position="1477"/>
    </location>
</feature>
<evidence type="ECO:0000256" key="1">
    <source>
        <dbReference type="SAM" id="MobiDB-lite"/>
    </source>
</evidence>
<dbReference type="OrthoDB" id="416093at2759"/>
<sequence length="1724" mass="192235">MNLDAEYGEYREYIEEFAKTIDPHDQLPLRVSGYCLRDYEIHGEIIEWLLIYLGRSCPTTLRIYLIQTALKKILEKVQDAPEDCGYDSKRDIYQPLKLVRVVVAVVNSLIFDLQDNAKLYEVPLPPTSPNASELTKLKQPPKISVDAIKNTRRTMEDKHVIIDDFNGYFNTQDTEPTFYYGIFDGHSGSDAATYANSHLNYNISVHPSYPSDIKKAMSAAFLVTDIEFLKKANAENLNSGTTALCAIYRKIQKKLYIGWCGDSQALIARLGNVHQIVRKHSPEDAQERKRIEDLGGVVLYWSNSYRVNGSLAVSRAIGDAMHKPFVSAEPEIAVLDLDGEEDFFVMGCDGLWDSLTEDDIALTVYKRLKENPNSYSTIASELCSLAKSEGSRDNISVIVVYLKEPELIATQSWPSEIAQNKEIMADIFNPEPQPPKETLGNSDIMNNPFGEDIFMGKSTEITDLVMHPNQFENTMTNDLNTINNNLINNGTHDEDNFMQVENTQSFQPQTECNNPFTLNDDNNNSNNNFNNSDLGPETNVDPDDDLSQNEEIGEAAGGEKEKIQTEPKETDDIFDQVPISCTGIDDFTGTCEDFTGACENDPHQDEPTDKIDTSEQAEKESMESHQHIEQQDSTDAGLDERKLIKSNNEQIEQIMVAMNECTSCENDDEDLTCEEQFEKLQQLQQQYIQLPLENITENDQLESEEVDRDESMQSPFEDESICANEVNEEVAIQQQEQPLMTDLETIETAQEVVESDSSDDEWNYRKVEDNKEVDSIQTVEEHTEFSQQEQEFVESSIVEQEEKLVEDEEKTAPIEVTDHIEQLEENLAESDNKYIEEQQQVEKEVEVEQNQQEIVEEICKQEFVQDQEQLVESSIEIETDKDILEAKIEPVEEERHVLDDIEKDLQLEVDSEDTNDMDSQLNPEAKEFVPLSPVRNEFSSPPPENIRSPFINQILSGLGDAVVSQSPRKCDIPVMEDVQIPEENVFDQEADERAHEINLMGDNFQRIESPQEELNLKEAMQTDDKLEQGYKDDSQVFFEEEKIPTGDEYKELESSFDQYSNGFQSKIDDAMNRSFYEGRDNDILADPAKSILNTTQPLSDDEDSQANKKQEKEEIVIENNIVEQEQPNQVVDEEIDFLGSSLEPVKEQINIVDQFETLLMEKEPISQMESSDNFEAEKFVEEIKGINENFNKYVDTELSPTIPEAVSNVIQTVEETIFATHTSMKPIEETILDTFITETSQVSNLEFITEHKQFIDEELEIQQEVQQDIQPEIEIKENIPEVIEQVQQEELIPTMEAPAHEVSPPPVESPVQEPIVEEKPLEIVSETIQEPEKVVEQPQEDAKIESKVEEIVAAASVGIAAAAIGTAAIVSKKPSTNSIKKPDAKKVTDIKAKIPSKPAEIKKTTDLKPKTATTKPSPTTAKPPISKPAPARPTSSLTAAARPKSASTLPPVAKKLTPTSTSTPKPMEAKPKADAPKPARPASTLTKRPTTSSASATKPAPAKPITEVKPKVNGTTERKPLSSALTTRAPIKPTSLTVKSASATTAKSPSATRPAARLSLSSVEKSASSPLKEKSLNKSLSGPATAKSPRPITSTSTTKTAVKTDLKSPSAPRPAVGVVGIKKPLTTVKKVSPTTEKTSTITSITKKPAAKPSSTAVKKTTTTTTTVIKKKVVNGDIVEETKNTTTTESAEDVPALNGHHMNGNAENGVSHENEQQAIIEPSAN</sequence>
<feature type="region of interest" description="Disordered" evidence="1">
    <location>
        <begin position="597"/>
        <end position="636"/>
    </location>
</feature>
<dbReference type="SMART" id="SM00332">
    <property type="entry name" value="PP2Cc"/>
    <property type="match status" value="1"/>
</dbReference>
<dbReference type="PROSITE" id="PS51746">
    <property type="entry name" value="PPM_2"/>
    <property type="match status" value="1"/>
</dbReference>
<dbReference type="EMBL" id="OU895877">
    <property type="protein sequence ID" value="CAG9797899.1"/>
    <property type="molecule type" value="Genomic_DNA"/>
</dbReference>
<feature type="compositionally biased region" description="Basic and acidic residues" evidence="1">
    <location>
        <begin position="557"/>
        <end position="569"/>
    </location>
</feature>
<dbReference type="PANTHER" id="PTHR13832">
    <property type="entry name" value="PROTEIN PHOSPHATASE 2C"/>
    <property type="match status" value="1"/>
</dbReference>
<evidence type="ECO:0000259" key="2">
    <source>
        <dbReference type="PROSITE" id="PS51746"/>
    </source>
</evidence>
<proteinExistence type="predicted"/>
<reference evidence="3" key="1">
    <citation type="submission" date="2022-01" db="EMBL/GenBank/DDBJ databases">
        <authorList>
            <person name="King R."/>
        </authorList>
    </citation>
    <scope>NUCLEOTIDE SEQUENCE</scope>
</reference>
<feature type="compositionally biased region" description="Acidic residues" evidence="1">
    <location>
        <begin position="540"/>
        <end position="553"/>
    </location>
</feature>
<dbReference type="Gene3D" id="3.60.40.10">
    <property type="entry name" value="PPM-type phosphatase domain"/>
    <property type="match status" value="1"/>
</dbReference>
<dbReference type="PANTHER" id="PTHR13832:SF818">
    <property type="entry name" value="SD03870P"/>
    <property type="match status" value="1"/>
</dbReference>